<dbReference type="GO" id="GO:0016020">
    <property type="term" value="C:membrane"/>
    <property type="evidence" value="ECO:0007669"/>
    <property type="project" value="UniProtKB-SubCell"/>
</dbReference>
<reference evidence="9" key="1">
    <citation type="submission" date="2013-09" db="EMBL/GenBank/DDBJ databases">
        <title>Corchorus olitorius genome sequencing.</title>
        <authorList>
            <person name="Alam M."/>
            <person name="Haque M.S."/>
            <person name="Islam M.S."/>
            <person name="Emdad E.M."/>
            <person name="Islam M.M."/>
            <person name="Ahmed B."/>
            <person name="Halim A."/>
            <person name="Hossen Q.M.M."/>
            <person name="Hossain M.Z."/>
            <person name="Ahmed R."/>
            <person name="Khan M.M."/>
            <person name="Islam R."/>
            <person name="Rashid M.M."/>
            <person name="Khan S.A."/>
            <person name="Rahman M.S."/>
            <person name="Alam M."/>
            <person name="Yahiya A.S."/>
            <person name="Khan M.S."/>
            <person name="Azam M.S."/>
            <person name="Haque T."/>
            <person name="Lashkar M.Z.H."/>
            <person name="Akhand A.I."/>
            <person name="Morshed G."/>
            <person name="Roy S."/>
            <person name="Uddin K.S."/>
            <person name="Rabeya T."/>
            <person name="Hossain A.S."/>
            <person name="Chowdhury A."/>
            <person name="Snigdha A.R."/>
            <person name="Mortoza M.S."/>
            <person name="Matin S.A."/>
            <person name="Hoque S.M.E."/>
            <person name="Islam M.K."/>
            <person name="Roy D.K."/>
            <person name="Haider R."/>
            <person name="Moosa M.M."/>
            <person name="Elias S.M."/>
            <person name="Hasan A.M."/>
            <person name="Jahan S."/>
            <person name="Shafiuddin M."/>
            <person name="Mahmood N."/>
            <person name="Shommy N.S."/>
        </authorList>
    </citation>
    <scope>NUCLEOTIDE SEQUENCE [LARGE SCALE GENOMIC DNA]</scope>
    <source>
        <strain evidence="9">cv. O-4</strain>
    </source>
</reference>
<name>A0A1R3H7W8_9ROSI</name>
<dbReference type="InterPro" id="IPR011009">
    <property type="entry name" value="Kinase-like_dom_sf"/>
</dbReference>
<feature type="domain" description="Protein kinase" evidence="7">
    <location>
        <begin position="83"/>
        <end position="389"/>
    </location>
</feature>
<keyword evidence="9" id="KW-1185">Reference proteome</keyword>
<feature type="binding site" evidence="6">
    <location>
        <position position="238"/>
    </location>
    <ligand>
        <name>ATP</name>
        <dbReference type="ChEBI" id="CHEBI:30616"/>
    </ligand>
</feature>
<organism evidence="8 9">
    <name type="scientific">Corchorus olitorius</name>
    <dbReference type="NCBI Taxonomy" id="93759"/>
    <lineage>
        <taxon>Eukaryota</taxon>
        <taxon>Viridiplantae</taxon>
        <taxon>Streptophyta</taxon>
        <taxon>Embryophyta</taxon>
        <taxon>Tracheophyta</taxon>
        <taxon>Spermatophyta</taxon>
        <taxon>Magnoliopsida</taxon>
        <taxon>eudicotyledons</taxon>
        <taxon>Gunneridae</taxon>
        <taxon>Pentapetalae</taxon>
        <taxon>rosids</taxon>
        <taxon>malvids</taxon>
        <taxon>Malvales</taxon>
        <taxon>Malvaceae</taxon>
        <taxon>Grewioideae</taxon>
        <taxon>Apeibeae</taxon>
        <taxon>Corchorus</taxon>
    </lineage>
</organism>
<evidence type="ECO:0000256" key="1">
    <source>
        <dbReference type="ARBA" id="ARBA00004167"/>
    </source>
</evidence>
<dbReference type="GO" id="GO:0005524">
    <property type="term" value="F:ATP binding"/>
    <property type="evidence" value="ECO:0007669"/>
    <property type="project" value="UniProtKB-UniRule"/>
</dbReference>
<keyword evidence="2" id="KW-0812">Transmembrane</keyword>
<dbReference type="InterPro" id="IPR000719">
    <property type="entry name" value="Prot_kinase_dom"/>
</dbReference>
<dbReference type="InterPro" id="IPR024788">
    <property type="entry name" value="Malectin-like_Carb-bd_dom"/>
</dbReference>
<evidence type="ECO:0000256" key="5">
    <source>
        <dbReference type="ARBA" id="ARBA00023136"/>
    </source>
</evidence>
<evidence type="ECO:0000313" key="8">
    <source>
        <dbReference type="EMBL" id="OMO66431.1"/>
    </source>
</evidence>
<dbReference type="STRING" id="93759.A0A1R3H7W8"/>
<evidence type="ECO:0000313" key="9">
    <source>
        <dbReference type="Proteomes" id="UP000187203"/>
    </source>
</evidence>
<dbReference type="Pfam" id="PF12819">
    <property type="entry name" value="Malectin_like"/>
    <property type="match status" value="1"/>
</dbReference>
<comment type="caution">
    <text evidence="8">The sequence shown here is derived from an EMBL/GenBank/DDBJ whole genome shotgun (WGS) entry which is preliminary data.</text>
</comment>
<dbReference type="PANTHER" id="PTHR45631">
    <property type="entry name" value="OS07G0107800 PROTEIN-RELATED"/>
    <property type="match status" value="1"/>
</dbReference>
<dbReference type="PROSITE" id="PS50011">
    <property type="entry name" value="PROTEIN_KINASE_DOM"/>
    <property type="match status" value="1"/>
</dbReference>
<keyword evidence="4" id="KW-1133">Transmembrane helix</keyword>
<dbReference type="InterPro" id="IPR017441">
    <property type="entry name" value="Protein_kinase_ATP_BS"/>
</dbReference>
<keyword evidence="3" id="KW-0732">Signal</keyword>
<dbReference type="Pfam" id="PF00069">
    <property type="entry name" value="Pkinase"/>
    <property type="match status" value="1"/>
</dbReference>
<gene>
    <name evidence="8" type="ORF">COLO4_30560</name>
</gene>
<sequence>MAMACLSPTSIRRPTMNQVVTELSECLSAEGARNRRDGEYESLDSVGLMTMNLGTTSTPLARYKEDAYDRAWWTYTNPDWKQLSTNLSIGSGNDDYEPPALALQTAGTPVNASRSMEFSISAPPYAQLYVYMHFAEIEKLQPNESRVFNISYNGQLWYERYSPAYLLAAVLWRLKRRKPLDGDRVKVEMTAQPLESKKRLFTFAEVQQMTNNFERILGRGGFGTVFHGYLEGTQVAVKMLSPSSVQGPKQFQAEAKLADFGLSKAFLVEGGTHISTSIAGTPGYLDPEYYISNRLTEKSDVYCYGIVLLEIITSQPVIMQINNERTHISQWVSSMLSNGDIKNIVDPRLRDFDVNSVWKVVEMAMACLSPTSARRPTMTQVLMEVSECLSAERARNRRDDEIESLDSVGLMTMNLGTMSTPLAR</sequence>
<accession>A0A1R3H7W8</accession>
<evidence type="ECO:0000256" key="6">
    <source>
        <dbReference type="PROSITE-ProRule" id="PRU10141"/>
    </source>
</evidence>
<dbReference type="Proteomes" id="UP000187203">
    <property type="component" value="Unassembled WGS sequence"/>
</dbReference>
<evidence type="ECO:0000256" key="3">
    <source>
        <dbReference type="ARBA" id="ARBA00022729"/>
    </source>
</evidence>
<dbReference type="PANTHER" id="PTHR45631:SF202">
    <property type="entry name" value="SENESCENCE-INDUCED RECEPTOR-LIKE SERINE_THREONINE-PROTEIN KINASE"/>
    <property type="match status" value="1"/>
</dbReference>
<dbReference type="OrthoDB" id="2013020at2759"/>
<dbReference type="Gene3D" id="1.10.510.10">
    <property type="entry name" value="Transferase(Phosphotransferase) domain 1"/>
    <property type="match status" value="1"/>
</dbReference>
<evidence type="ECO:0000256" key="4">
    <source>
        <dbReference type="ARBA" id="ARBA00022989"/>
    </source>
</evidence>
<dbReference type="AlphaFoldDB" id="A0A1R3H7W8"/>
<protein>
    <recommendedName>
        <fullName evidence="7">Protein kinase domain-containing protein</fullName>
    </recommendedName>
</protein>
<keyword evidence="6" id="KW-0547">Nucleotide-binding</keyword>
<dbReference type="GO" id="GO:0004672">
    <property type="term" value="F:protein kinase activity"/>
    <property type="evidence" value="ECO:0007669"/>
    <property type="project" value="InterPro"/>
</dbReference>
<dbReference type="PROSITE" id="PS00107">
    <property type="entry name" value="PROTEIN_KINASE_ATP"/>
    <property type="match status" value="1"/>
</dbReference>
<evidence type="ECO:0000256" key="2">
    <source>
        <dbReference type="ARBA" id="ARBA00022692"/>
    </source>
</evidence>
<dbReference type="EMBL" id="AWUE01020751">
    <property type="protein sequence ID" value="OMO66431.1"/>
    <property type="molecule type" value="Genomic_DNA"/>
</dbReference>
<dbReference type="SUPFAM" id="SSF56112">
    <property type="entry name" value="Protein kinase-like (PK-like)"/>
    <property type="match status" value="1"/>
</dbReference>
<comment type="subcellular location">
    <subcellularLocation>
        <location evidence="1">Membrane</location>
        <topology evidence="1">Single-pass membrane protein</topology>
    </subcellularLocation>
</comment>
<keyword evidence="6" id="KW-0067">ATP-binding</keyword>
<evidence type="ECO:0000259" key="7">
    <source>
        <dbReference type="PROSITE" id="PS50011"/>
    </source>
</evidence>
<proteinExistence type="predicted"/>
<keyword evidence="5" id="KW-0472">Membrane</keyword>
<dbReference type="Gene3D" id="3.30.200.20">
    <property type="entry name" value="Phosphorylase Kinase, domain 1"/>
    <property type="match status" value="1"/>
</dbReference>